<dbReference type="InterPro" id="IPR036691">
    <property type="entry name" value="Endo/exonu/phosph_ase_sf"/>
</dbReference>
<feature type="binding site" evidence="6">
    <location>
        <position position="238"/>
    </location>
    <ligand>
        <name>Mg(2+)</name>
        <dbReference type="ChEBI" id="CHEBI:18420"/>
        <label>1</label>
    </ligand>
</feature>
<feature type="active site" description="Proton donor/acceptor" evidence="5">
    <location>
        <position position="238"/>
    </location>
</feature>
<keyword evidence="4 6" id="KW-0460">Magnesium</keyword>
<feature type="site" description="Transition state stabilizer" evidence="7">
    <location>
        <position position="240"/>
    </location>
</feature>
<protein>
    <recommendedName>
        <fullName evidence="9">Endonuclease/exonuclease/phosphatase domain-containing protein</fullName>
    </recommendedName>
</protein>
<evidence type="ECO:0000256" key="8">
    <source>
        <dbReference type="SAM" id="MobiDB-lite"/>
    </source>
</evidence>
<evidence type="ECO:0000313" key="11">
    <source>
        <dbReference type="Proteomes" id="UP000541558"/>
    </source>
</evidence>
<evidence type="ECO:0000256" key="5">
    <source>
        <dbReference type="PIRSR" id="PIRSR604808-1"/>
    </source>
</evidence>
<evidence type="ECO:0000313" key="10">
    <source>
        <dbReference type="EMBL" id="KAF5340697.1"/>
    </source>
</evidence>
<dbReference type="PANTHER" id="PTHR22748">
    <property type="entry name" value="AP ENDONUCLEASE"/>
    <property type="match status" value="1"/>
</dbReference>
<dbReference type="AlphaFoldDB" id="A0A8H5CF64"/>
<feature type="region of interest" description="Disordered" evidence="8">
    <location>
        <begin position="1"/>
        <end position="48"/>
    </location>
</feature>
<proteinExistence type="inferred from homology"/>
<keyword evidence="6" id="KW-0464">Manganese</keyword>
<dbReference type="SUPFAM" id="SSF56219">
    <property type="entry name" value="DNase I-like"/>
    <property type="match status" value="1"/>
</dbReference>
<keyword evidence="2 6" id="KW-0479">Metal-binding</keyword>
<feature type="site" description="Interaction with DNA substrate" evidence="7">
    <location>
        <position position="333"/>
    </location>
</feature>
<evidence type="ECO:0000256" key="1">
    <source>
        <dbReference type="ARBA" id="ARBA00007092"/>
    </source>
</evidence>
<evidence type="ECO:0000256" key="3">
    <source>
        <dbReference type="ARBA" id="ARBA00022801"/>
    </source>
</evidence>
<dbReference type="InterPro" id="IPR005135">
    <property type="entry name" value="Endo/exonuclease/phosphatase"/>
</dbReference>
<organism evidence="10 11">
    <name type="scientific">Ephemerocybe angulata</name>
    <dbReference type="NCBI Taxonomy" id="980116"/>
    <lineage>
        <taxon>Eukaryota</taxon>
        <taxon>Fungi</taxon>
        <taxon>Dikarya</taxon>
        <taxon>Basidiomycota</taxon>
        <taxon>Agaricomycotina</taxon>
        <taxon>Agaricomycetes</taxon>
        <taxon>Agaricomycetidae</taxon>
        <taxon>Agaricales</taxon>
        <taxon>Agaricineae</taxon>
        <taxon>Psathyrellaceae</taxon>
        <taxon>Ephemerocybe</taxon>
    </lineage>
</organism>
<name>A0A8H5CF64_9AGAR</name>
<feature type="binding site" evidence="6">
    <location>
        <position position="90"/>
    </location>
    <ligand>
        <name>Mg(2+)</name>
        <dbReference type="ChEBI" id="CHEBI:18420"/>
        <label>1</label>
    </ligand>
</feature>
<comment type="caution">
    <text evidence="10">The sequence shown here is derived from an EMBL/GenBank/DDBJ whole genome shotgun (WGS) entry which is preliminary data.</text>
</comment>
<feature type="binding site" evidence="6">
    <location>
        <position position="333"/>
    </location>
    <ligand>
        <name>Mg(2+)</name>
        <dbReference type="ChEBI" id="CHEBI:18420"/>
        <label>1</label>
    </ligand>
</feature>
<dbReference type="EMBL" id="JAACJK010000003">
    <property type="protein sequence ID" value="KAF5340697.1"/>
    <property type="molecule type" value="Genomic_DNA"/>
</dbReference>
<comment type="cofactor">
    <cofactor evidence="6">
        <name>Mg(2+)</name>
        <dbReference type="ChEBI" id="CHEBI:18420"/>
    </cofactor>
    <cofactor evidence="6">
        <name>Mn(2+)</name>
        <dbReference type="ChEBI" id="CHEBI:29035"/>
    </cofactor>
    <text evidence="6">Probably binds two magnesium or manganese ions per subunit.</text>
</comment>
<reference evidence="10 11" key="1">
    <citation type="journal article" date="2020" name="ISME J.">
        <title>Uncovering the hidden diversity of litter-decomposition mechanisms in mushroom-forming fungi.</title>
        <authorList>
            <person name="Floudas D."/>
            <person name="Bentzer J."/>
            <person name="Ahren D."/>
            <person name="Johansson T."/>
            <person name="Persson P."/>
            <person name="Tunlid A."/>
        </authorList>
    </citation>
    <scope>NUCLEOTIDE SEQUENCE [LARGE SCALE GENOMIC DNA]</scope>
    <source>
        <strain evidence="10 11">CBS 175.51</strain>
    </source>
</reference>
<dbReference type="GO" id="GO:0005634">
    <property type="term" value="C:nucleus"/>
    <property type="evidence" value="ECO:0007669"/>
    <property type="project" value="TreeGrafter"/>
</dbReference>
<evidence type="ECO:0000259" key="9">
    <source>
        <dbReference type="Pfam" id="PF03372"/>
    </source>
</evidence>
<dbReference type="InterPro" id="IPR004808">
    <property type="entry name" value="AP_endonuc_1"/>
</dbReference>
<dbReference type="GO" id="GO:0008081">
    <property type="term" value="F:phosphoric diester hydrolase activity"/>
    <property type="evidence" value="ECO:0007669"/>
    <property type="project" value="TreeGrafter"/>
</dbReference>
<feature type="active site" description="Proton acceptor" evidence="5">
    <location>
        <position position="333"/>
    </location>
</feature>
<feature type="site" description="Important for catalytic activity" evidence="7">
    <location>
        <position position="306"/>
    </location>
</feature>
<evidence type="ECO:0000256" key="4">
    <source>
        <dbReference type="ARBA" id="ARBA00022842"/>
    </source>
</evidence>
<feature type="active site" evidence="5">
    <location>
        <position position="204"/>
    </location>
</feature>
<gene>
    <name evidence="10" type="ORF">D9611_007413</name>
</gene>
<evidence type="ECO:0000256" key="6">
    <source>
        <dbReference type="PIRSR" id="PIRSR604808-2"/>
    </source>
</evidence>
<feature type="compositionally biased region" description="Low complexity" evidence="8">
    <location>
        <begin position="20"/>
        <end position="34"/>
    </location>
</feature>
<dbReference type="GO" id="GO:0008311">
    <property type="term" value="F:double-stranded DNA 3'-5' DNA exonuclease activity"/>
    <property type="evidence" value="ECO:0007669"/>
    <property type="project" value="TreeGrafter"/>
</dbReference>
<dbReference type="PANTHER" id="PTHR22748:SF6">
    <property type="entry name" value="DNA-(APURINIC OR APYRIMIDINIC SITE) ENDONUCLEASE"/>
    <property type="match status" value="1"/>
</dbReference>
<evidence type="ECO:0000256" key="7">
    <source>
        <dbReference type="PIRSR" id="PIRSR604808-3"/>
    </source>
</evidence>
<keyword evidence="11" id="KW-1185">Reference proteome</keyword>
<dbReference type="GO" id="GO:0046872">
    <property type="term" value="F:metal ion binding"/>
    <property type="evidence" value="ECO:0007669"/>
    <property type="project" value="UniProtKB-KW"/>
</dbReference>
<keyword evidence="3" id="KW-0378">Hydrolase</keyword>
<dbReference type="Gene3D" id="3.60.10.10">
    <property type="entry name" value="Endonuclease/exonuclease/phosphatase"/>
    <property type="match status" value="1"/>
</dbReference>
<dbReference type="OrthoDB" id="416119at2759"/>
<evidence type="ECO:0000256" key="2">
    <source>
        <dbReference type="ARBA" id="ARBA00022723"/>
    </source>
</evidence>
<dbReference type="Pfam" id="PF03372">
    <property type="entry name" value="Exo_endo_phos"/>
    <property type="match status" value="1"/>
</dbReference>
<dbReference type="GO" id="GO:0006284">
    <property type="term" value="P:base-excision repair"/>
    <property type="evidence" value="ECO:0007669"/>
    <property type="project" value="TreeGrafter"/>
</dbReference>
<feature type="domain" description="Endonuclease/exonuclease/phosphatase" evidence="9">
    <location>
        <begin position="87"/>
        <end position="326"/>
    </location>
</feature>
<dbReference type="Proteomes" id="UP000541558">
    <property type="component" value="Unassembled WGS sequence"/>
</dbReference>
<feature type="binding site" evidence="6">
    <location>
        <position position="122"/>
    </location>
    <ligand>
        <name>Mg(2+)</name>
        <dbReference type="ChEBI" id="CHEBI:18420"/>
        <label>1</label>
    </ligand>
</feature>
<sequence>MGADATPGVVEPAQPPPPANARAGAAAPSIALAPTQPPPQSQARPERARAAPIFTQVPITDFFHSLRPNELPKGRDRLRTRANIKIATLNIRGAGSELTEEKWQKIASAMNSKRIGILAVQETHLTIERTRKLNKDFAKQLFIVNSANPLNPSAMAGVAIVINRKLVSYRPGEIEYKELVPGRALQVNIPWKNHTSKLNFLAIYAPNSASENETLWTSLNREYQDFTVQERPHFVLGDFNLVENSIDRQPPHRDNEEAVNALKTLKRTLRLNDGLRTEFPDKNLFTWGLNHAPEICPRGASLSRIDRIYCRQELYHATREWRIHYDHLVKTDHEMAAATYYELDTPHIGRGRWQVPGFLMENEKFLAEVGKLCKDAIAKIEALTDESTDSPQAIFQELKNDIKDTAKALAATMIPKARAEIERLSKECETVLNDGTLSDRDRTLRAIELENEIRDLEEVRHERAKLDGSTKYTLEHETIGKHWIRTNQVKKPRDTVHLLRNPREPLAHPAKKSKEMAEIARNYHSDIQTDSERTPEERETATTEVLANLDVRVDEADKEKLSTLLTYDEVREALMSMPNGKASGMDGIQTDLWKQMTLAHEAAKGHEDESTKPPDIVLLLTKVFNDIEENKVSPALRFAEGWMCPIYKKKDRDDIANYRPITVHYGTHTQVNSLGTPRDIHWVIQ</sequence>
<comment type="similarity">
    <text evidence="1">Belongs to the DNA repair enzymes AP/ExoA family.</text>
</comment>
<feature type="binding site" evidence="6">
    <location>
        <position position="240"/>
    </location>
    <ligand>
        <name>Mg(2+)</name>
        <dbReference type="ChEBI" id="CHEBI:18420"/>
        <label>1</label>
    </ligand>
</feature>
<feature type="binding site" evidence="6">
    <location>
        <position position="332"/>
    </location>
    <ligand>
        <name>Mg(2+)</name>
        <dbReference type="ChEBI" id="CHEBI:18420"/>
        <label>1</label>
    </ligand>
</feature>
<dbReference type="GO" id="GO:0003906">
    <property type="term" value="F:DNA-(apurinic or apyrimidinic site) endonuclease activity"/>
    <property type="evidence" value="ECO:0007669"/>
    <property type="project" value="TreeGrafter"/>
</dbReference>
<dbReference type="CDD" id="cd09076">
    <property type="entry name" value="L1-EN"/>
    <property type="match status" value="1"/>
</dbReference>
<accession>A0A8H5CF64</accession>